<organism evidence="2">
    <name type="scientific">uncultured Rubrobacteraceae bacterium</name>
    <dbReference type="NCBI Taxonomy" id="349277"/>
    <lineage>
        <taxon>Bacteria</taxon>
        <taxon>Bacillati</taxon>
        <taxon>Actinomycetota</taxon>
        <taxon>Rubrobacteria</taxon>
        <taxon>Rubrobacterales</taxon>
        <taxon>Rubrobacteraceae</taxon>
        <taxon>environmental samples</taxon>
    </lineage>
</organism>
<evidence type="ECO:0000256" key="1">
    <source>
        <dbReference type="SAM" id="MobiDB-lite"/>
    </source>
</evidence>
<feature type="compositionally biased region" description="Basic and acidic residues" evidence="1">
    <location>
        <begin position="1"/>
        <end position="14"/>
    </location>
</feature>
<dbReference type="AlphaFoldDB" id="A0A6J4SPT2"/>
<protein>
    <submittedName>
        <fullName evidence="2">Uncharacterized protein</fullName>
    </submittedName>
</protein>
<proteinExistence type="predicted"/>
<sequence>ERGPAWDLRAHRGPGEGPRQASRGLAAAGAVRGGAGGAAGRAEWVRGHPQRHQHDQRPAGERREPARQLARRVARRGQQARPRLPRPGPAAAEGEGRLLPARPGRGHQKRGVVARYGEDGGEM</sequence>
<reference evidence="2" key="1">
    <citation type="submission" date="2020-02" db="EMBL/GenBank/DDBJ databases">
        <authorList>
            <person name="Meier V. D."/>
        </authorList>
    </citation>
    <scope>NUCLEOTIDE SEQUENCE</scope>
    <source>
        <strain evidence="2">AVDCRST_MAG12</strain>
    </source>
</reference>
<dbReference type="EMBL" id="CADCVK010000372">
    <property type="protein sequence ID" value="CAA9499882.1"/>
    <property type="molecule type" value="Genomic_DNA"/>
</dbReference>
<feature type="region of interest" description="Disordered" evidence="1">
    <location>
        <begin position="1"/>
        <end position="123"/>
    </location>
</feature>
<feature type="non-terminal residue" evidence="2">
    <location>
        <position position="1"/>
    </location>
</feature>
<feature type="non-terminal residue" evidence="2">
    <location>
        <position position="123"/>
    </location>
</feature>
<evidence type="ECO:0000313" key="2">
    <source>
        <dbReference type="EMBL" id="CAA9499882.1"/>
    </source>
</evidence>
<feature type="compositionally biased region" description="Basic and acidic residues" evidence="1">
    <location>
        <begin position="52"/>
        <end position="66"/>
    </location>
</feature>
<name>A0A6J4SPT2_9ACTN</name>
<accession>A0A6J4SPT2</accession>
<gene>
    <name evidence="2" type="ORF">AVDCRST_MAG12-2585</name>
</gene>
<feature type="compositionally biased region" description="Low complexity" evidence="1">
    <location>
        <begin position="21"/>
        <end position="30"/>
    </location>
</feature>